<reference evidence="2" key="1">
    <citation type="journal article" date="2023" name="Int. J. Syst. Evol. Microbiol.">
        <title>&lt;i&gt;Holtiella tumoricola&lt;/i&gt; gen. nov. sp. nov., isolated from a human clinical sample.</title>
        <authorList>
            <person name="Allen-Vercoe E."/>
            <person name="Daigneault M.C."/>
            <person name="Vancuren S.J."/>
            <person name="Cochrane K."/>
            <person name="O'Neal L.L."/>
            <person name="Sankaranarayanan K."/>
            <person name="Lawson P.A."/>
        </authorList>
    </citation>
    <scope>NUCLEOTIDE SEQUENCE</scope>
    <source>
        <strain evidence="2">CC70A</strain>
    </source>
</reference>
<keyword evidence="1" id="KW-1133">Transmembrane helix</keyword>
<feature type="transmembrane region" description="Helical" evidence="1">
    <location>
        <begin position="6"/>
        <end position="35"/>
    </location>
</feature>
<evidence type="ECO:0000256" key="1">
    <source>
        <dbReference type="SAM" id="Phobius"/>
    </source>
</evidence>
<gene>
    <name evidence="2" type="ORF">PBV87_08750</name>
</gene>
<dbReference type="EMBL" id="JAQIFT010000039">
    <property type="protein sequence ID" value="MDA3731561.1"/>
    <property type="molecule type" value="Genomic_DNA"/>
</dbReference>
<sequence length="80" mass="8917">MELVVGIIAVIGTIALMPVIFLVGMLAVVVVLGIIMMPFAWIIGVTETIKAKKEIARKRKAFEEMKKRVGEVNKNFSQRM</sequence>
<keyword evidence="1" id="KW-0472">Membrane</keyword>
<evidence type="ECO:0000313" key="3">
    <source>
        <dbReference type="Proteomes" id="UP001169242"/>
    </source>
</evidence>
<organism evidence="2 3">
    <name type="scientific">Holtiella tumoricola</name>
    <dbReference type="NCBI Taxonomy" id="3018743"/>
    <lineage>
        <taxon>Bacteria</taxon>
        <taxon>Bacillati</taxon>
        <taxon>Bacillota</taxon>
        <taxon>Clostridia</taxon>
        <taxon>Lachnospirales</taxon>
        <taxon>Cellulosilyticaceae</taxon>
        <taxon>Holtiella</taxon>
    </lineage>
</organism>
<protein>
    <submittedName>
        <fullName evidence="2">Uncharacterized protein</fullName>
    </submittedName>
</protein>
<dbReference type="AlphaFoldDB" id="A0AA42DMM0"/>
<keyword evidence="1" id="KW-0812">Transmembrane</keyword>
<dbReference type="RefSeq" id="WP_271011928.1">
    <property type="nucleotide sequence ID" value="NZ_JAQIFT010000039.1"/>
</dbReference>
<keyword evidence="3" id="KW-1185">Reference proteome</keyword>
<dbReference type="Proteomes" id="UP001169242">
    <property type="component" value="Unassembled WGS sequence"/>
</dbReference>
<proteinExistence type="predicted"/>
<comment type="caution">
    <text evidence="2">The sequence shown here is derived from an EMBL/GenBank/DDBJ whole genome shotgun (WGS) entry which is preliminary data.</text>
</comment>
<name>A0AA42DMM0_9FIRM</name>
<accession>A0AA42DMM0</accession>
<evidence type="ECO:0000313" key="2">
    <source>
        <dbReference type="EMBL" id="MDA3731561.1"/>
    </source>
</evidence>